<dbReference type="AlphaFoldDB" id="A0A5A7QZB1"/>
<feature type="compositionally biased region" description="Basic and acidic residues" evidence="1">
    <location>
        <begin position="140"/>
        <end position="150"/>
    </location>
</feature>
<organism evidence="2 3">
    <name type="scientific">Striga asiatica</name>
    <name type="common">Asiatic witchweed</name>
    <name type="synonym">Buchnera asiatica</name>
    <dbReference type="NCBI Taxonomy" id="4170"/>
    <lineage>
        <taxon>Eukaryota</taxon>
        <taxon>Viridiplantae</taxon>
        <taxon>Streptophyta</taxon>
        <taxon>Embryophyta</taxon>
        <taxon>Tracheophyta</taxon>
        <taxon>Spermatophyta</taxon>
        <taxon>Magnoliopsida</taxon>
        <taxon>eudicotyledons</taxon>
        <taxon>Gunneridae</taxon>
        <taxon>Pentapetalae</taxon>
        <taxon>asterids</taxon>
        <taxon>lamiids</taxon>
        <taxon>Lamiales</taxon>
        <taxon>Orobanchaceae</taxon>
        <taxon>Buchnereae</taxon>
        <taxon>Striga</taxon>
    </lineage>
</organism>
<accession>A0A5A7QZB1</accession>
<feature type="region of interest" description="Disordered" evidence="1">
    <location>
        <begin position="102"/>
        <end position="150"/>
    </location>
</feature>
<feature type="compositionally biased region" description="Basic and acidic residues" evidence="1">
    <location>
        <begin position="62"/>
        <end position="75"/>
    </location>
</feature>
<keyword evidence="3" id="KW-1185">Reference proteome</keyword>
<evidence type="ECO:0000256" key="1">
    <source>
        <dbReference type="SAM" id="MobiDB-lite"/>
    </source>
</evidence>
<proteinExistence type="predicted"/>
<evidence type="ECO:0000313" key="2">
    <source>
        <dbReference type="EMBL" id="GER50760.1"/>
    </source>
</evidence>
<protein>
    <submittedName>
        <fullName evidence="2">Zinc finger SWIM domain-containing protein 1</fullName>
    </submittedName>
</protein>
<evidence type="ECO:0000313" key="3">
    <source>
        <dbReference type="Proteomes" id="UP000325081"/>
    </source>
</evidence>
<gene>
    <name evidence="2" type="ORF">STAS_28084</name>
</gene>
<dbReference type="Proteomes" id="UP000325081">
    <property type="component" value="Unassembled WGS sequence"/>
</dbReference>
<sequence>MPRLHPRPRPLGAATILHPPLPHLCHRHWPEEKTLAHPNPNTVEKEKKVGSAVELLPSDTNVTERPKHPPPDHPTEAATILIPPLPHLCHHHWLGERAMVQPQTHSVWKGKKKENIAGLQPSDGIADKHPHHHHHASGSPKKDKSTRAGN</sequence>
<name>A0A5A7QZB1_STRAF</name>
<feature type="region of interest" description="Disordered" evidence="1">
    <location>
        <begin position="33"/>
        <end position="78"/>
    </location>
</feature>
<dbReference type="EMBL" id="BKCP01009403">
    <property type="protein sequence ID" value="GER50760.1"/>
    <property type="molecule type" value="Genomic_DNA"/>
</dbReference>
<comment type="caution">
    <text evidence="2">The sequence shown here is derived from an EMBL/GenBank/DDBJ whole genome shotgun (WGS) entry which is preliminary data.</text>
</comment>
<reference evidence="3" key="1">
    <citation type="journal article" date="2019" name="Curr. Biol.">
        <title>Genome Sequence of Striga asiatica Provides Insight into the Evolution of Plant Parasitism.</title>
        <authorList>
            <person name="Yoshida S."/>
            <person name="Kim S."/>
            <person name="Wafula E.K."/>
            <person name="Tanskanen J."/>
            <person name="Kim Y.M."/>
            <person name="Honaas L."/>
            <person name="Yang Z."/>
            <person name="Spallek T."/>
            <person name="Conn C.E."/>
            <person name="Ichihashi Y."/>
            <person name="Cheong K."/>
            <person name="Cui S."/>
            <person name="Der J.P."/>
            <person name="Gundlach H."/>
            <person name="Jiao Y."/>
            <person name="Hori C."/>
            <person name="Ishida J.K."/>
            <person name="Kasahara H."/>
            <person name="Kiba T."/>
            <person name="Kim M.S."/>
            <person name="Koo N."/>
            <person name="Laohavisit A."/>
            <person name="Lee Y.H."/>
            <person name="Lumba S."/>
            <person name="McCourt P."/>
            <person name="Mortimer J.C."/>
            <person name="Mutuku J.M."/>
            <person name="Nomura T."/>
            <person name="Sasaki-Sekimoto Y."/>
            <person name="Seto Y."/>
            <person name="Wang Y."/>
            <person name="Wakatake T."/>
            <person name="Sakakibara H."/>
            <person name="Demura T."/>
            <person name="Yamaguchi S."/>
            <person name="Yoneyama K."/>
            <person name="Manabe R.I."/>
            <person name="Nelson D.C."/>
            <person name="Schulman A.H."/>
            <person name="Timko M.P."/>
            <person name="dePamphilis C.W."/>
            <person name="Choi D."/>
            <person name="Shirasu K."/>
        </authorList>
    </citation>
    <scope>NUCLEOTIDE SEQUENCE [LARGE SCALE GENOMIC DNA]</scope>
    <source>
        <strain evidence="3">cv. UVA1</strain>
    </source>
</reference>